<dbReference type="Pfam" id="PF22634">
    <property type="entry name" value="POL2_thumb"/>
    <property type="match status" value="1"/>
</dbReference>
<dbReference type="PANTHER" id="PTHR10670">
    <property type="entry name" value="DNA POLYMERASE EPSILON CATALYTIC SUBUNIT A"/>
    <property type="match status" value="1"/>
</dbReference>
<evidence type="ECO:0000256" key="7">
    <source>
        <dbReference type="ARBA" id="ARBA00022705"/>
    </source>
</evidence>
<dbReference type="FunFam" id="3.30.420.10:FF:000010">
    <property type="entry name" value="DNA polymerase epsilon catalytic subunit"/>
    <property type="match status" value="1"/>
</dbReference>
<dbReference type="InterPro" id="IPR013697">
    <property type="entry name" value="DNA_pol_e_suA_C"/>
</dbReference>
<dbReference type="GO" id="GO:0006272">
    <property type="term" value="P:leading strand elongation"/>
    <property type="evidence" value="ECO:0007669"/>
    <property type="project" value="TreeGrafter"/>
</dbReference>
<evidence type="ECO:0000313" key="19">
    <source>
        <dbReference type="EMBL" id="KAK9824549.1"/>
    </source>
</evidence>
<dbReference type="Pfam" id="PF23250">
    <property type="entry name" value="zf_DPOE_2"/>
    <property type="match status" value="1"/>
</dbReference>
<keyword evidence="8 16" id="KW-0479">Metal-binding</keyword>
<accession>A0AAW1QST1</accession>
<evidence type="ECO:0000256" key="17">
    <source>
        <dbReference type="SAM" id="MobiDB-lite"/>
    </source>
</evidence>
<evidence type="ECO:0000256" key="16">
    <source>
        <dbReference type="RuleBase" id="RU365029"/>
    </source>
</evidence>
<dbReference type="GO" id="GO:0006287">
    <property type="term" value="P:base-excision repair, gap-filling"/>
    <property type="evidence" value="ECO:0007669"/>
    <property type="project" value="TreeGrafter"/>
</dbReference>
<evidence type="ECO:0000313" key="20">
    <source>
        <dbReference type="Proteomes" id="UP001489004"/>
    </source>
</evidence>
<evidence type="ECO:0000256" key="4">
    <source>
        <dbReference type="ARBA" id="ARBA00022485"/>
    </source>
</evidence>
<dbReference type="FunFam" id="1.10.132.60:FF:000002">
    <property type="entry name" value="DNA polymerase epsilon catalytic subunit"/>
    <property type="match status" value="1"/>
</dbReference>
<feature type="domain" description="DNA polymerase epsilon catalytic subunit A C-terminal" evidence="18">
    <location>
        <begin position="1557"/>
        <end position="1922"/>
    </location>
</feature>
<dbReference type="GO" id="GO:0006297">
    <property type="term" value="P:nucleotide-excision repair, DNA gap filling"/>
    <property type="evidence" value="ECO:0007669"/>
    <property type="project" value="TreeGrafter"/>
</dbReference>
<evidence type="ECO:0000256" key="3">
    <source>
        <dbReference type="ARBA" id="ARBA00005755"/>
    </source>
</evidence>
<keyword evidence="10 16" id="KW-0862">Zinc</keyword>
<comment type="function">
    <text evidence="16">DNA polymerase II participates in chromosomal DNA replication.</text>
</comment>
<feature type="compositionally biased region" description="Basic residues" evidence="17">
    <location>
        <begin position="1296"/>
        <end position="1312"/>
    </location>
</feature>
<reference evidence="19 20" key="1">
    <citation type="journal article" date="2024" name="Nat. Commun.">
        <title>Phylogenomics reveals the evolutionary origins of lichenization in chlorophyte algae.</title>
        <authorList>
            <person name="Puginier C."/>
            <person name="Libourel C."/>
            <person name="Otte J."/>
            <person name="Skaloud P."/>
            <person name="Haon M."/>
            <person name="Grisel S."/>
            <person name="Petersen M."/>
            <person name="Berrin J.G."/>
            <person name="Delaux P.M."/>
            <person name="Dal Grande F."/>
            <person name="Keller J."/>
        </authorList>
    </citation>
    <scope>NUCLEOTIDE SEQUENCE [LARGE SCALE GENOMIC DNA]</scope>
    <source>
        <strain evidence="19 20">SAG 2043</strain>
    </source>
</reference>
<dbReference type="CDD" id="cd05535">
    <property type="entry name" value="POLBc_epsilon"/>
    <property type="match status" value="1"/>
</dbReference>
<organism evidence="19 20">
    <name type="scientific">[Myrmecia] bisecta</name>
    <dbReference type="NCBI Taxonomy" id="41462"/>
    <lineage>
        <taxon>Eukaryota</taxon>
        <taxon>Viridiplantae</taxon>
        <taxon>Chlorophyta</taxon>
        <taxon>core chlorophytes</taxon>
        <taxon>Trebouxiophyceae</taxon>
        <taxon>Trebouxiales</taxon>
        <taxon>Trebouxiaceae</taxon>
        <taxon>Myrmecia</taxon>
    </lineage>
</organism>
<feature type="region of interest" description="Disordered" evidence="17">
    <location>
        <begin position="1549"/>
        <end position="1571"/>
    </location>
</feature>
<evidence type="ECO:0000256" key="13">
    <source>
        <dbReference type="ARBA" id="ARBA00023014"/>
    </source>
</evidence>
<dbReference type="InterPro" id="IPR043502">
    <property type="entry name" value="DNA/RNA_pol_sf"/>
</dbReference>
<keyword evidence="20" id="KW-1185">Reference proteome</keyword>
<dbReference type="GO" id="GO:0008310">
    <property type="term" value="F:single-stranded DNA 3'-5' DNA exonuclease activity"/>
    <property type="evidence" value="ECO:0007669"/>
    <property type="project" value="TreeGrafter"/>
</dbReference>
<feature type="region of interest" description="Disordered" evidence="17">
    <location>
        <begin position="1"/>
        <end position="40"/>
    </location>
</feature>
<proteinExistence type="inferred from homology"/>
<dbReference type="GO" id="GO:0051539">
    <property type="term" value="F:4 iron, 4 sulfur cluster binding"/>
    <property type="evidence" value="ECO:0007669"/>
    <property type="project" value="UniProtKB-KW"/>
</dbReference>
<dbReference type="CDD" id="cd05779">
    <property type="entry name" value="DNA_polB_epsilon_exo"/>
    <property type="match status" value="1"/>
</dbReference>
<keyword evidence="11 16" id="KW-0239">DNA-directed DNA polymerase</keyword>
<evidence type="ECO:0000256" key="10">
    <source>
        <dbReference type="ARBA" id="ARBA00022833"/>
    </source>
</evidence>
<keyword evidence="5 16" id="KW-0808">Transferase</keyword>
<evidence type="ECO:0000256" key="6">
    <source>
        <dbReference type="ARBA" id="ARBA00022695"/>
    </source>
</evidence>
<comment type="subcellular location">
    <subcellularLocation>
        <location evidence="2 16">Nucleus</location>
    </subcellularLocation>
</comment>
<keyword evidence="15 16" id="KW-0539">Nucleus</keyword>
<dbReference type="PANTHER" id="PTHR10670:SF0">
    <property type="entry name" value="DNA POLYMERASE EPSILON CATALYTIC SUBUNIT A"/>
    <property type="match status" value="1"/>
</dbReference>
<dbReference type="InterPro" id="IPR042087">
    <property type="entry name" value="DNA_pol_B_thumb"/>
</dbReference>
<dbReference type="Pfam" id="PF08490">
    <property type="entry name" value="DUF1744"/>
    <property type="match status" value="1"/>
</dbReference>
<evidence type="ECO:0000256" key="11">
    <source>
        <dbReference type="ARBA" id="ARBA00022932"/>
    </source>
</evidence>
<sequence>MGGPAFGGRGSGRPTSLGPRDGGGRGGGRGGRGGRGKKVLNNGNYFGKRGEAANAASAPADAKVDDNHKLEGELGFELFTEGPDRLGWLLNLKETTLEAQETGHVVSGLNCYFMCQDGSMFKAQLIYAPYFYLAVKGDLEMEVDSYLRRKYEIAIKDIEIVYREDLDLKNHLSGLQRKLLKVSFHNVQQLNDLKRDMAPVVRRNKNKSSTTDAYDAFGVQERATSVRLQDALDAIVDMREYDVPYHMRFEIDNDVRCGHWFTVKATGGKISMTQREDLLQRAEPRICAFDIETTKLPLQFPNAEYDQVFMISYMVDKQGYLIVNREVVSEDISDFEYTPKPEFPGPFVVFNELDEKATLRRWFDHMRQVKPAIYVTYNGDFFDWPFIDTRAEKHGMSLYEEISFTMNRTSHECLSRCAVHMDCMHWVNRDSYLPQGSRGLKAVTKAKLGFNPIEVHPEEMVKFAAEQPQSMASYSVSDAVSTYYLYMTYIHPFIFALTTVIPMPPDEVLRKGSGTLCELLLMVQAYKANVIAPNKHSAKLETMYKGHLLESETYIGGKVEALESGVFRSDLPIRFKCKPAAYQGLLDKLDEDLKYAIEVEAKAKVEDMENYKEVREEIRGQLEALRDVPNREETPLIYHLDVAAMYPNIILTNRLQPSAVVTDEDCAACDFNRPGKTCLRKMDWVWRGETYSATSAEYYSLKNQLQSESFPPAEEGGPARYYQDLPFEERGKLLKDRLKKYSQKVYKRVLDKPVHEKRAAGVCQRENDFYVGTVRSFRDRRYEYKGLNKKWKGKLEEAKASKNLIAAQEAEGMVVLYDSLQLAHKCILNSFYGYVMRKGARWYSMEMAGVVTYAGAQIIQRACRLVEQLGTPLELDTDGIWCCLPSSFPENFKFKSRMGKDVKVSYPCIMLNVMVAEHNTNDQYQDLVDPKTKTYATSSQMSIEFEVDGPYKAMILPASKEEGKLIKKRYAVFNEDGTLAELKGFELKRRGELKLIKVFQGEVFERFLDGDTLAECYDSVAEVANRWLDMLDTQGVDLGDEELIDYISESCTMSKALDEYEGRKSCAITTAKRLAQFLGDERIKDKGLNCNYLIAKRPDNLPTSERAIPVAIFSTEPSVARSFLRKWCGDAGTGREAHEVPDVRCLVDWDYYRERLSGTIQKIITIPAAMQRIPNPVPRVKHPDWLHKKVREKDEKFQQRKLDTFFAVLPKPAPDAHHLHDMDMEDLGAARRSALPAAAPRVARATTTRNGEAQERENAGDARNMPAGPPSEPQEDEADLGPAPDRKADPAGWLAHQKRKWRATAQKRKRRRLEVEKAKGNPGAAPPQAPKGAGVGAFFRQQAAAATHTHWQIVQFAPTAVPGTFKAWVLADSRLYAVDVRVPRTFFVDSVLPPTDPEVAEMGTRVVRVLPHGAQAHNVYQVVVEDASYREQINAWSSKLAERHVKGVYEERLPLALHAALQLGCVAVVNPAARSRPLSEGFDLSDLQMKTTLECPYLESEAGSALRHVALYQSLDAVRGRAVYAMHLPVENRALVVIVNPAASAAQDVTTTTTERSWREAHAADPSGAGEAPDVEFEVVYARTEPDAARTIHRSLLQLREHFKGPLVVVTEAPGGSAKLTHDIPLLADFPCCDIPAHTADSMYSALGWQQRAARTAVHRIALTAGWFKERIEIARYCHIPVGNMSGDWVLNTADAQFARCLRDADHLLWMVDPTLPDVFGKGDTDAAEEQMLEEHQSIEVVFPGAYRCVCVRLRLHHLAVNSIIQAALIGELEGAAVLDDQQGCGPAFRVLKQLVQNWLNDAANFSNMYADTLLRNLWRWLCSPAAGLSSPALQRTVVGLMRKVLAQLVADMRKLGAVVVAADTSSIILATGKRNLTAAVGYVDYLLDALKRRELFQWLDLAPETFWHTLLFRDHYNFLGIKAQVTRELQEQLATAPGALTQGVSGTALVTDMAEVDEQTLERPQFDFLWNIKDYLPVAIQDPFLAIVTEFVFLPWKHAMREQLDGASQGGSQAVADAKGAAEAQTAWLQAQMAPHFTQKLLRVVRDIQKHIGTLDEPTHHFPRLAGSHLSEAERGTAAEAFVRSVCCVLTLDQSVEEEVALLRRNLLTLLHMREFSDAAAFQEPCLSFVLRDVICTYCNNCRDLDLCRDPDLQAHKWACEVCANAYNLGAIEAQLIHTVQQRAQRYQLQDLRCMKCKQIASGHLRRQCHICSGHLANTVTRAAFHKGLTVFRNVARYHSFELLMEIVGWLLEEPSAHSH</sequence>
<dbReference type="GO" id="GO:0003887">
    <property type="term" value="F:DNA-directed DNA polymerase activity"/>
    <property type="evidence" value="ECO:0007669"/>
    <property type="project" value="UniProtKB-KW"/>
</dbReference>
<keyword evidence="13 16" id="KW-0411">Iron-sulfur</keyword>
<evidence type="ECO:0000259" key="18">
    <source>
        <dbReference type="SMART" id="SM01159"/>
    </source>
</evidence>
<dbReference type="InterPro" id="IPR023211">
    <property type="entry name" value="DNA_pol_palm_dom_sf"/>
</dbReference>
<dbReference type="EC" id="2.7.7.7" evidence="16"/>
<dbReference type="InterPro" id="IPR006172">
    <property type="entry name" value="DNA-dir_DNA_pol_B"/>
</dbReference>
<dbReference type="InterPro" id="IPR036397">
    <property type="entry name" value="RNaseH_sf"/>
</dbReference>
<evidence type="ECO:0000256" key="5">
    <source>
        <dbReference type="ARBA" id="ARBA00022679"/>
    </source>
</evidence>
<evidence type="ECO:0000256" key="15">
    <source>
        <dbReference type="ARBA" id="ARBA00023242"/>
    </source>
</evidence>
<dbReference type="Gene3D" id="3.30.342.10">
    <property type="entry name" value="DNA Polymerase, chain B, domain 1"/>
    <property type="match status" value="1"/>
</dbReference>
<keyword evidence="6 16" id="KW-0548">Nucleotidyltransferase</keyword>
<dbReference type="Gene3D" id="3.30.420.10">
    <property type="entry name" value="Ribonuclease H-like superfamily/Ribonuclease H"/>
    <property type="match status" value="1"/>
</dbReference>
<comment type="similarity">
    <text evidence="3 16">Belongs to the DNA polymerase type-B family.</text>
</comment>
<evidence type="ECO:0000256" key="9">
    <source>
        <dbReference type="ARBA" id="ARBA00022771"/>
    </source>
</evidence>
<evidence type="ECO:0000256" key="12">
    <source>
        <dbReference type="ARBA" id="ARBA00023004"/>
    </source>
</evidence>
<name>A0AAW1QST1_9CHLO</name>
<keyword evidence="4 16" id="KW-0004">4Fe-4S</keyword>
<dbReference type="GO" id="GO:0008270">
    <property type="term" value="F:zinc ion binding"/>
    <property type="evidence" value="ECO:0007669"/>
    <property type="project" value="UniProtKB-KW"/>
</dbReference>
<dbReference type="InterPro" id="IPR029703">
    <property type="entry name" value="POL2"/>
</dbReference>
<feature type="region of interest" description="Disordered" evidence="17">
    <location>
        <begin position="1235"/>
        <end position="1331"/>
    </location>
</feature>
<keyword evidence="12 16" id="KW-0408">Iron</keyword>
<dbReference type="Pfam" id="PF22912">
    <property type="entry name" value="zf-DPOE"/>
    <property type="match status" value="1"/>
</dbReference>
<dbReference type="EMBL" id="JALJOR010000002">
    <property type="protein sequence ID" value="KAK9824549.1"/>
    <property type="molecule type" value="Genomic_DNA"/>
</dbReference>
<keyword evidence="14 16" id="KW-0238">DNA-binding</keyword>
<dbReference type="SMART" id="SM00486">
    <property type="entry name" value="POLBc"/>
    <property type="match status" value="1"/>
</dbReference>
<keyword evidence="7 16" id="KW-0235">DNA replication</keyword>
<comment type="catalytic activity">
    <reaction evidence="16">
        <text>DNA(n) + a 2'-deoxyribonucleoside 5'-triphosphate = DNA(n+1) + diphosphate</text>
        <dbReference type="Rhea" id="RHEA:22508"/>
        <dbReference type="Rhea" id="RHEA-COMP:17339"/>
        <dbReference type="Rhea" id="RHEA-COMP:17340"/>
        <dbReference type="ChEBI" id="CHEBI:33019"/>
        <dbReference type="ChEBI" id="CHEBI:61560"/>
        <dbReference type="ChEBI" id="CHEBI:173112"/>
        <dbReference type="EC" id="2.7.7.7"/>
    </reaction>
</comment>
<comment type="cofactor">
    <cofactor evidence="1 16">
        <name>[4Fe-4S] cluster</name>
        <dbReference type="ChEBI" id="CHEBI:49883"/>
    </cofactor>
</comment>
<dbReference type="GO" id="GO:0045004">
    <property type="term" value="P:DNA replication proofreading"/>
    <property type="evidence" value="ECO:0007669"/>
    <property type="project" value="TreeGrafter"/>
</dbReference>
<dbReference type="Pfam" id="PF03104">
    <property type="entry name" value="DNA_pol_B_exo1"/>
    <property type="match status" value="1"/>
</dbReference>
<evidence type="ECO:0000256" key="1">
    <source>
        <dbReference type="ARBA" id="ARBA00001966"/>
    </source>
</evidence>
<evidence type="ECO:0000256" key="2">
    <source>
        <dbReference type="ARBA" id="ARBA00004123"/>
    </source>
</evidence>
<protein>
    <recommendedName>
        <fullName evidence="16">DNA polymerase epsilon catalytic subunit</fullName>
        <ecNumber evidence="16">2.7.7.7</ecNumber>
    </recommendedName>
</protein>
<comment type="caution">
    <text evidence="19">The sequence shown here is derived from an EMBL/GenBank/DDBJ whole genome shotgun (WGS) entry which is preliminary data.</text>
</comment>
<feature type="compositionally biased region" description="Gly residues" evidence="17">
    <location>
        <begin position="20"/>
        <end position="31"/>
    </location>
</feature>
<dbReference type="InterPro" id="IPR006133">
    <property type="entry name" value="DNA-dir_DNA_pol_B_exonuc"/>
</dbReference>
<dbReference type="GO" id="GO:0008622">
    <property type="term" value="C:epsilon DNA polymerase complex"/>
    <property type="evidence" value="ECO:0007669"/>
    <property type="project" value="InterPro"/>
</dbReference>
<dbReference type="InterPro" id="IPR054475">
    <property type="entry name" value="Znf-DPOE"/>
</dbReference>
<dbReference type="FunFam" id="1.10.287.690:FF:000005">
    <property type="entry name" value="DNA polymerase epsilon catalytic subunit"/>
    <property type="match status" value="1"/>
</dbReference>
<gene>
    <name evidence="19" type="ORF">WJX72_011249</name>
</gene>
<feature type="compositionally biased region" description="Low complexity" evidence="17">
    <location>
        <begin position="1235"/>
        <end position="1249"/>
    </location>
</feature>
<dbReference type="FunFam" id="3.90.1600.10:FF:000006">
    <property type="entry name" value="DNA polymerase epsilon catalytic subunit"/>
    <property type="match status" value="1"/>
</dbReference>
<dbReference type="Gene3D" id="3.90.1600.10">
    <property type="entry name" value="Palm domain of DNA polymerase"/>
    <property type="match status" value="1"/>
</dbReference>
<dbReference type="GO" id="GO:0003677">
    <property type="term" value="F:DNA binding"/>
    <property type="evidence" value="ECO:0007669"/>
    <property type="project" value="UniProtKB-KW"/>
</dbReference>
<dbReference type="SMART" id="SM01159">
    <property type="entry name" value="DUF1744"/>
    <property type="match status" value="1"/>
</dbReference>
<dbReference type="Gene3D" id="1.10.132.60">
    <property type="entry name" value="DNA polymerase family B, C-terminal domain"/>
    <property type="match status" value="1"/>
</dbReference>
<evidence type="ECO:0000256" key="8">
    <source>
        <dbReference type="ARBA" id="ARBA00022723"/>
    </source>
</evidence>
<dbReference type="InterPro" id="IPR012337">
    <property type="entry name" value="RNaseH-like_sf"/>
</dbReference>
<dbReference type="GO" id="GO:0000166">
    <property type="term" value="F:nucleotide binding"/>
    <property type="evidence" value="ECO:0007669"/>
    <property type="project" value="InterPro"/>
</dbReference>
<dbReference type="Proteomes" id="UP001489004">
    <property type="component" value="Unassembled WGS sequence"/>
</dbReference>
<feature type="compositionally biased region" description="Gly residues" evidence="17">
    <location>
        <begin position="1"/>
        <end position="11"/>
    </location>
</feature>
<dbReference type="SUPFAM" id="SSF56672">
    <property type="entry name" value="DNA/RNA polymerases"/>
    <property type="match status" value="1"/>
</dbReference>
<dbReference type="GO" id="GO:0000278">
    <property type="term" value="P:mitotic cell cycle"/>
    <property type="evidence" value="ECO:0007669"/>
    <property type="project" value="TreeGrafter"/>
</dbReference>
<dbReference type="SUPFAM" id="SSF53098">
    <property type="entry name" value="Ribonuclease H-like"/>
    <property type="match status" value="1"/>
</dbReference>
<keyword evidence="9 16" id="KW-0863">Zinc-finger</keyword>
<dbReference type="InterPro" id="IPR055191">
    <property type="entry name" value="POL2_thumb"/>
</dbReference>
<evidence type="ECO:0000256" key="14">
    <source>
        <dbReference type="ARBA" id="ARBA00023125"/>
    </source>
</evidence>